<dbReference type="EMBL" id="JADCTT010000004">
    <property type="protein sequence ID" value="KAF9753387.1"/>
    <property type="molecule type" value="Genomic_DNA"/>
</dbReference>
<sequence>MVKAAGYSYNDLIDLDDERDKNSGFAYTIQSQAYTVPGYKVFKNPGWPIISGDKFTVQRPTGDATLFVDVIKLRCSDTDQRCQGRIPNFQFSGNSSEWRDERRLHRWRRSSSSGATYQLGMPYA</sequence>
<reference evidence="1" key="1">
    <citation type="submission" date="2020-10" db="EMBL/GenBank/DDBJ databases">
        <title>High-Quality Genome Resource of Clonostachys rosea strain S41 by Oxford Nanopore Long-Read Sequencing.</title>
        <authorList>
            <person name="Wang H."/>
        </authorList>
    </citation>
    <scope>NUCLEOTIDE SEQUENCE</scope>
    <source>
        <strain evidence="1">S41</strain>
    </source>
</reference>
<organism evidence="1 2">
    <name type="scientific">Bionectria ochroleuca</name>
    <name type="common">Gliocladium roseum</name>
    <dbReference type="NCBI Taxonomy" id="29856"/>
    <lineage>
        <taxon>Eukaryota</taxon>
        <taxon>Fungi</taxon>
        <taxon>Dikarya</taxon>
        <taxon>Ascomycota</taxon>
        <taxon>Pezizomycotina</taxon>
        <taxon>Sordariomycetes</taxon>
        <taxon>Hypocreomycetidae</taxon>
        <taxon>Hypocreales</taxon>
        <taxon>Bionectriaceae</taxon>
        <taxon>Clonostachys</taxon>
    </lineage>
</organism>
<protein>
    <submittedName>
        <fullName evidence="1">Uncharacterized protein</fullName>
    </submittedName>
</protein>
<dbReference type="Proteomes" id="UP000616885">
    <property type="component" value="Unassembled WGS sequence"/>
</dbReference>
<proteinExistence type="predicted"/>
<gene>
    <name evidence="1" type="ORF">IM811_012145</name>
</gene>
<evidence type="ECO:0000313" key="2">
    <source>
        <dbReference type="Proteomes" id="UP000616885"/>
    </source>
</evidence>
<name>A0A8H7ND09_BIOOC</name>
<dbReference type="AlphaFoldDB" id="A0A8H7ND09"/>
<accession>A0A8H7ND09</accession>
<comment type="caution">
    <text evidence="1">The sequence shown here is derived from an EMBL/GenBank/DDBJ whole genome shotgun (WGS) entry which is preliminary data.</text>
</comment>
<evidence type="ECO:0000313" key="1">
    <source>
        <dbReference type="EMBL" id="KAF9753387.1"/>
    </source>
</evidence>